<evidence type="ECO:0000313" key="2">
    <source>
        <dbReference type="EMBL" id="SVB87838.1"/>
    </source>
</evidence>
<evidence type="ECO:0008006" key="3">
    <source>
        <dbReference type="Google" id="ProtNLM"/>
    </source>
</evidence>
<dbReference type="InterPro" id="IPR053205">
    <property type="entry name" value="GHMP_kinase_L-arabinokinase"/>
</dbReference>
<dbReference type="Pfam" id="PF13528">
    <property type="entry name" value="Glyco_trans_1_3"/>
    <property type="match status" value="1"/>
</dbReference>
<name>A0A382HKK4_9ZZZZ</name>
<sequence length="294" mass="32253">MASVAFFVTAHGFGHASRACAVAQTLARIAPDTRVELFTGIPQWYFSQSLKEFGYHRMDCDTGPIQKDALTTDLAATLKKLDEDIPFARKRLDSLVSKLQRLHCAMVVCDIAPLGIAAARDAGLPCILIENFTWDWIYAELAARDPNFERFSSFLKPLFASVDLHIQSTPVCRPTTSAKQVNPISRSPRHSAPDTRKALALDPDRPLVFITMGGVPQGHPYVGSLETKFSGIDFVIAGASRTEHRAARNVLMLPPNSIHYHPDLVRAADVVIGKAGYSTIAEVFHAGCPFGYFV</sequence>
<dbReference type="EMBL" id="UINC01061839">
    <property type="protein sequence ID" value="SVB87838.1"/>
    <property type="molecule type" value="Genomic_DNA"/>
</dbReference>
<organism evidence="2">
    <name type="scientific">marine metagenome</name>
    <dbReference type="NCBI Taxonomy" id="408172"/>
    <lineage>
        <taxon>unclassified sequences</taxon>
        <taxon>metagenomes</taxon>
        <taxon>ecological metagenomes</taxon>
    </lineage>
</organism>
<dbReference type="Gene3D" id="3.40.50.2000">
    <property type="entry name" value="Glycogen Phosphorylase B"/>
    <property type="match status" value="2"/>
</dbReference>
<dbReference type="PANTHER" id="PTHR38134">
    <property type="entry name" value="SLR1395 PROTEIN"/>
    <property type="match status" value="1"/>
</dbReference>
<feature type="non-terminal residue" evidence="2">
    <location>
        <position position="294"/>
    </location>
</feature>
<feature type="region of interest" description="Disordered" evidence="1">
    <location>
        <begin position="175"/>
        <end position="196"/>
    </location>
</feature>
<accession>A0A382HKK4</accession>
<feature type="compositionally biased region" description="Polar residues" evidence="1">
    <location>
        <begin position="175"/>
        <end position="185"/>
    </location>
</feature>
<proteinExistence type="predicted"/>
<dbReference type="AlphaFoldDB" id="A0A382HKK4"/>
<dbReference type="PANTHER" id="PTHR38134:SF2">
    <property type="entry name" value="GALACTOKINASE"/>
    <property type="match status" value="1"/>
</dbReference>
<gene>
    <name evidence="2" type="ORF">METZ01_LOCUS240692</name>
</gene>
<dbReference type="SUPFAM" id="SSF53756">
    <property type="entry name" value="UDP-Glycosyltransferase/glycogen phosphorylase"/>
    <property type="match status" value="1"/>
</dbReference>
<protein>
    <recommendedName>
        <fullName evidence="3">Glycosyl transferase family 28 C-terminal domain-containing protein</fullName>
    </recommendedName>
</protein>
<evidence type="ECO:0000256" key="1">
    <source>
        <dbReference type="SAM" id="MobiDB-lite"/>
    </source>
</evidence>
<reference evidence="2" key="1">
    <citation type="submission" date="2018-05" db="EMBL/GenBank/DDBJ databases">
        <authorList>
            <person name="Lanie J.A."/>
            <person name="Ng W.-L."/>
            <person name="Kazmierczak K.M."/>
            <person name="Andrzejewski T.M."/>
            <person name="Davidsen T.M."/>
            <person name="Wayne K.J."/>
            <person name="Tettelin H."/>
            <person name="Glass J.I."/>
            <person name="Rusch D."/>
            <person name="Podicherti R."/>
            <person name="Tsui H.-C.T."/>
            <person name="Winkler M.E."/>
        </authorList>
    </citation>
    <scope>NUCLEOTIDE SEQUENCE</scope>
</reference>